<dbReference type="GO" id="GO:0004519">
    <property type="term" value="F:endonuclease activity"/>
    <property type="evidence" value="ECO:0007669"/>
    <property type="project" value="UniProtKB-KW"/>
</dbReference>
<evidence type="ECO:0000313" key="2">
    <source>
        <dbReference type="Proteomes" id="UP000046090"/>
    </source>
</evidence>
<name>A0A0K2YDA9_HELHE</name>
<keyword evidence="1" id="KW-0378">Hydrolase</keyword>
<reference evidence="2" key="1">
    <citation type="submission" date="2014-12" db="EMBL/GenBank/DDBJ databases">
        <authorList>
            <person name="Smet A."/>
        </authorList>
    </citation>
    <scope>NUCLEOTIDE SEQUENCE [LARGE SCALE GENOMIC DNA]</scope>
</reference>
<sequence length="133" mass="15098">MPRPSLLSTNCAGVNLQKLLEAMNTRIEFLRDQNHTIGHSRFLGLESLEGLQNCFKDKNISLLHEYFHDDYAKVHTVLNRNGMLASKEMGSALSGLLGDFIDTDKKVYQTTKARDWKAEIFQAIYGGVHQNQE</sequence>
<keyword evidence="1" id="KW-0540">Nuclease</keyword>
<accession>A0A0K2YDA9</accession>
<keyword evidence="2" id="KW-1185">Reference proteome</keyword>
<proteinExistence type="predicted"/>
<dbReference type="RefSeq" id="WP_015106930.1">
    <property type="nucleotide sequence ID" value="NZ_CDMK01000002.1"/>
</dbReference>
<keyword evidence="1" id="KW-0255">Endonuclease</keyword>
<dbReference type="GeneID" id="76197855"/>
<dbReference type="Proteomes" id="UP000046090">
    <property type="component" value="Unassembled WGS sequence"/>
</dbReference>
<dbReference type="EMBL" id="CDMK01000002">
    <property type="protein sequence ID" value="CRI34990.1"/>
    <property type="molecule type" value="Genomic_DNA"/>
</dbReference>
<evidence type="ECO:0000313" key="1">
    <source>
        <dbReference type="EMBL" id="CRI34990.1"/>
    </source>
</evidence>
<dbReference type="AlphaFoldDB" id="A0A0K2YDA9"/>
<organism evidence="1 2">
    <name type="scientific">Helicobacter heilmannii</name>
    <dbReference type="NCBI Taxonomy" id="35817"/>
    <lineage>
        <taxon>Bacteria</taxon>
        <taxon>Pseudomonadati</taxon>
        <taxon>Campylobacterota</taxon>
        <taxon>Epsilonproteobacteria</taxon>
        <taxon>Campylobacterales</taxon>
        <taxon>Helicobacteraceae</taxon>
        <taxon>Helicobacter</taxon>
    </lineage>
</organism>
<gene>
    <name evidence="1" type="ORF">HHE01_07910</name>
</gene>
<protein>
    <submittedName>
        <fullName evidence="1">Putative endonuclease</fullName>
    </submittedName>
</protein>